<protein>
    <submittedName>
        <fullName evidence="1">Uncharacterized protein</fullName>
    </submittedName>
</protein>
<keyword evidence="2" id="KW-1185">Reference proteome</keyword>
<reference evidence="1" key="1">
    <citation type="submission" date="2022-10" db="EMBL/GenBank/DDBJ databases">
        <title>Culturing micro-colonial fungi from biological soil crusts in the Mojave desert and describing Neophaeococcomyces mojavensis, and introducing the new genera and species Taxawa tesnikishii.</title>
        <authorList>
            <person name="Kurbessoian T."/>
            <person name="Stajich J.E."/>
        </authorList>
    </citation>
    <scope>NUCLEOTIDE SEQUENCE</scope>
    <source>
        <strain evidence="1">JES_112</strain>
    </source>
</reference>
<accession>A0ACC2ZZE9</accession>
<organism evidence="1 2">
    <name type="scientific">Neophaeococcomyces mojaviensis</name>
    <dbReference type="NCBI Taxonomy" id="3383035"/>
    <lineage>
        <taxon>Eukaryota</taxon>
        <taxon>Fungi</taxon>
        <taxon>Dikarya</taxon>
        <taxon>Ascomycota</taxon>
        <taxon>Pezizomycotina</taxon>
        <taxon>Eurotiomycetes</taxon>
        <taxon>Chaetothyriomycetidae</taxon>
        <taxon>Chaetothyriales</taxon>
        <taxon>Chaetothyriales incertae sedis</taxon>
        <taxon>Neophaeococcomyces</taxon>
    </lineage>
</organism>
<comment type="caution">
    <text evidence="1">The sequence shown here is derived from an EMBL/GenBank/DDBJ whole genome shotgun (WGS) entry which is preliminary data.</text>
</comment>
<dbReference type="Proteomes" id="UP001172386">
    <property type="component" value="Unassembled WGS sequence"/>
</dbReference>
<gene>
    <name evidence="1" type="ORF">H2198_007747</name>
</gene>
<evidence type="ECO:0000313" key="1">
    <source>
        <dbReference type="EMBL" id="KAJ9653041.1"/>
    </source>
</evidence>
<evidence type="ECO:0000313" key="2">
    <source>
        <dbReference type="Proteomes" id="UP001172386"/>
    </source>
</evidence>
<proteinExistence type="predicted"/>
<name>A0ACC2ZZE9_9EURO</name>
<dbReference type="EMBL" id="JAPDRQ010000170">
    <property type="protein sequence ID" value="KAJ9653041.1"/>
    <property type="molecule type" value="Genomic_DNA"/>
</dbReference>
<sequence length="261" mass="27405">MSFKDKIVIVTGANNGIGAATVALFAAEGAKIACLDIREPATATSDPNRLDIKCNVSSQEDAEAAVKQVVDKWGGIDILCNVAGITDKFERVSDTSNDQLTRVMSVNFNGPFYLMRAAIPHFLSKPGGPVEGTGSSTKLPPHKGTIVNVCSFAAVSGAAAGAAYTASKHALLGLSRNTAWMYRLEGIRCNVIIPGGVATNIMANSGNEKFDMSGYMSLKLAHDTMPGIVWPDDVARAIVFLAGANGINGAELTVDQGWRAM</sequence>